<evidence type="ECO:0000313" key="3">
    <source>
        <dbReference type="EMBL" id="MDW4823063.1"/>
    </source>
</evidence>
<dbReference type="GO" id="GO:0005737">
    <property type="term" value="C:cytoplasm"/>
    <property type="evidence" value="ECO:0007669"/>
    <property type="project" value="TreeGrafter"/>
</dbReference>
<dbReference type="EMBL" id="JAPMLE010000001">
    <property type="protein sequence ID" value="MDR8524981.1"/>
    <property type="molecule type" value="Genomic_DNA"/>
</dbReference>
<evidence type="ECO:0000259" key="1">
    <source>
        <dbReference type="PROSITE" id="PS50404"/>
    </source>
</evidence>
<evidence type="ECO:0000313" key="2">
    <source>
        <dbReference type="EMBL" id="MDR8524981.1"/>
    </source>
</evidence>
<name>A0AAW8NS13_9GAMM</name>
<dbReference type="Proteomes" id="UP001271263">
    <property type="component" value="Unassembled WGS sequence"/>
</dbReference>
<dbReference type="InterPro" id="IPR036249">
    <property type="entry name" value="Thioredoxin-like_sf"/>
</dbReference>
<dbReference type="PROSITE" id="PS50404">
    <property type="entry name" value="GST_NTER"/>
    <property type="match status" value="1"/>
</dbReference>
<dbReference type="RefSeq" id="WP_310655330.1">
    <property type="nucleotide sequence ID" value="NZ_JAPMLA010000002.1"/>
</dbReference>
<gene>
    <name evidence="2" type="ORF">OS133_15270</name>
    <name evidence="3" type="ORF">OS134_03130</name>
</gene>
<sequence length="198" mass="22787">MKLFYSDASPYARCVRVLLHYYNVSDVTEVIIDPFSNNAEFLRCNPLAKVPCLSLNDGSSLYDSEVIMRFIDAKYGDSQLFGGQYNDWANQCHFSLLKGMLDSAVALRQEQLREQEGLRSDFWAARFEQALLRGLQQVEQLGLVHYQELTAQKVMLVCLLDYLDFRHPQLLWRKVVPSLSVWHADAAKSTIFKTTQPQ</sequence>
<keyword evidence="5" id="KW-1185">Reference proteome</keyword>
<dbReference type="PANTHER" id="PTHR43968">
    <property type="match status" value="1"/>
</dbReference>
<dbReference type="AlphaFoldDB" id="A0AAW8NS13"/>
<dbReference type="CDD" id="cd03049">
    <property type="entry name" value="GST_N_3"/>
    <property type="match status" value="1"/>
</dbReference>
<dbReference type="Proteomes" id="UP001259340">
    <property type="component" value="Unassembled WGS sequence"/>
</dbReference>
<organism evidence="2 4">
    <name type="scientific">Shewanella fidelis</name>
    <dbReference type="NCBI Taxonomy" id="173509"/>
    <lineage>
        <taxon>Bacteria</taxon>
        <taxon>Pseudomonadati</taxon>
        <taxon>Pseudomonadota</taxon>
        <taxon>Gammaproteobacteria</taxon>
        <taxon>Alteromonadales</taxon>
        <taxon>Shewanellaceae</taxon>
        <taxon>Shewanella</taxon>
    </lineage>
</organism>
<dbReference type="PANTHER" id="PTHR43968:SF6">
    <property type="entry name" value="GLUTATHIONE S-TRANSFERASE OMEGA"/>
    <property type="match status" value="1"/>
</dbReference>
<feature type="domain" description="GST N-terminal" evidence="1">
    <location>
        <begin position="1"/>
        <end position="79"/>
    </location>
</feature>
<dbReference type="Gene3D" id="3.40.30.10">
    <property type="entry name" value="Glutaredoxin"/>
    <property type="match status" value="1"/>
</dbReference>
<dbReference type="Gene3D" id="1.20.1050.10">
    <property type="match status" value="1"/>
</dbReference>
<dbReference type="InterPro" id="IPR050983">
    <property type="entry name" value="GST_Omega/HSP26"/>
</dbReference>
<dbReference type="EMBL" id="JAPMLD010000001">
    <property type="protein sequence ID" value="MDW4823063.1"/>
    <property type="molecule type" value="Genomic_DNA"/>
</dbReference>
<evidence type="ECO:0000313" key="4">
    <source>
        <dbReference type="Proteomes" id="UP001259340"/>
    </source>
</evidence>
<accession>A0AAW8NS13</accession>
<proteinExistence type="predicted"/>
<reference evidence="3 5" key="1">
    <citation type="journal article" date="2022" name="bioRxiv">
        <title>Prophages regulate Shewanella fidelis 3313 motility and biofilm formation: implications for gut colonization dynamics in Ciona robusta.</title>
        <authorList>
            <person name="Natarajan O."/>
            <person name="Gibboney S.L."/>
            <person name="Young M.N."/>
            <person name="Lim S.J."/>
            <person name="Pluta N."/>
            <person name="Atkinson C.G."/>
            <person name="Leigh B.A."/>
            <person name="Liberti A."/>
            <person name="Kees E.D."/>
            <person name="Breitbart M."/>
            <person name="Gralnick J.A."/>
            <person name="Dishaw L.J."/>
        </authorList>
    </citation>
    <scope>NUCLEOTIDE SEQUENCE [LARGE SCALE GENOMIC DNA]</scope>
    <source>
        <strain evidence="3 5">JG4066</strain>
    </source>
</reference>
<evidence type="ECO:0000313" key="5">
    <source>
        <dbReference type="Proteomes" id="UP001271263"/>
    </source>
</evidence>
<dbReference type="InterPro" id="IPR004045">
    <property type="entry name" value="Glutathione_S-Trfase_N"/>
</dbReference>
<dbReference type="SUPFAM" id="SSF52833">
    <property type="entry name" value="Thioredoxin-like"/>
    <property type="match status" value="1"/>
</dbReference>
<protein>
    <submittedName>
        <fullName evidence="2">Glutathione S-transferase N-terminal domain-containing protein</fullName>
    </submittedName>
</protein>
<reference evidence="2" key="2">
    <citation type="submission" date="2022-11" db="EMBL/GenBank/DDBJ databases">
        <title>Prophages regulate Shewanella fidelis motility and biofilm formation: implications for gut colonization dynamics in Ciona robusta.</title>
        <authorList>
            <person name="Natarajan O."/>
            <person name="Gibboney S.L."/>
            <person name="Young M.N."/>
            <person name="Lim S.J."/>
            <person name="Pluta N."/>
            <person name="Atkinson C.G.F."/>
            <person name="Leigh B.A."/>
            <person name="Liberti A."/>
            <person name="Kees E."/>
            <person name="Breitbart M."/>
            <person name="Gralnick J."/>
            <person name="Dishaw L.J."/>
        </authorList>
    </citation>
    <scope>NUCLEOTIDE SEQUENCE</scope>
    <source>
        <strain evidence="2">3313</strain>
    </source>
</reference>
<dbReference type="Pfam" id="PF13409">
    <property type="entry name" value="GST_N_2"/>
    <property type="match status" value="1"/>
</dbReference>
<comment type="caution">
    <text evidence="2">The sequence shown here is derived from an EMBL/GenBank/DDBJ whole genome shotgun (WGS) entry which is preliminary data.</text>
</comment>